<feature type="domain" description="CS" evidence="6">
    <location>
        <begin position="276"/>
        <end position="363"/>
    </location>
</feature>
<dbReference type="Proteomes" id="UP000291343">
    <property type="component" value="Unassembled WGS sequence"/>
</dbReference>
<comment type="caution">
    <text evidence="7">The sequence shown here is derived from an EMBL/GenBank/DDBJ whole genome shotgun (WGS) entry which is preliminary data.</text>
</comment>
<evidence type="ECO:0000313" key="7">
    <source>
        <dbReference type="EMBL" id="RZF41823.1"/>
    </source>
</evidence>
<keyword evidence="5" id="KW-0539">Nucleus</keyword>
<dbReference type="Pfam" id="PF04969">
    <property type="entry name" value="CS"/>
    <property type="match status" value="1"/>
</dbReference>
<evidence type="ECO:0000256" key="5">
    <source>
        <dbReference type="ARBA" id="ARBA00023242"/>
    </source>
</evidence>
<reference evidence="7 8" key="1">
    <citation type="journal article" date="2017" name="Gigascience">
        <title>Genome sequence of the small brown planthopper, Laodelphax striatellus.</title>
        <authorList>
            <person name="Zhu J."/>
            <person name="Jiang F."/>
            <person name="Wang X."/>
            <person name="Yang P."/>
            <person name="Bao Y."/>
            <person name="Zhao W."/>
            <person name="Wang W."/>
            <person name="Lu H."/>
            <person name="Wang Q."/>
            <person name="Cui N."/>
            <person name="Li J."/>
            <person name="Chen X."/>
            <person name="Luo L."/>
            <person name="Yu J."/>
            <person name="Kang L."/>
            <person name="Cui F."/>
        </authorList>
    </citation>
    <scope>NUCLEOTIDE SEQUENCE [LARGE SCALE GENOMIC DNA]</scope>
    <source>
        <strain evidence="7">Lst14</strain>
    </source>
</reference>
<evidence type="ECO:0000313" key="8">
    <source>
        <dbReference type="Proteomes" id="UP000291343"/>
    </source>
</evidence>
<proteinExistence type="predicted"/>
<gene>
    <name evidence="7" type="ORF">LSTR_LSTR005285</name>
</gene>
<dbReference type="GO" id="GO:0005634">
    <property type="term" value="C:nucleus"/>
    <property type="evidence" value="ECO:0007669"/>
    <property type="project" value="UniProtKB-SubCell"/>
</dbReference>
<evidence type="ECO:0000256" key="2">
    <source>
        <dbReference type="ARBA" id="ARBA00004496"/>
    </source>
</evidence>
<organism evidence="7 8">
    <name type="scientific">Laodelphax striatellus</name>
    <name type="common">Small brown planthopper</name>
    <name type="synonym">Delphax striatella</name>
    <dbReference type="NCBI Taxonomy" id="195883"/>
    <lineage>
        <taxon>Eukaryota</taxon>
        <taxon>Metazoa</taxon>
        <taxon>Ecdysozoa</taxon>
        <taxon>Arthropoda</taxon>
        <taxon>Hexapoda</taxon>
        <taxon>Insecta</taxon>
        <taxon>Pterygota</taxon>
        <taxon>Neoptera</taxon>
        <taxon>Paraneoptera</taxon>
        <taxon>Hemiptera</taxon>
        <taxon>Auchenorrhyncha</taxon>
        <taxon>Fulgoroidea</taxon>
        <taxon>Delphacidae</taxon>
        <taxon>Criomorphinae</taxon>
        <taxon>Laodelphax</taxon>
    </lineage>
</organism>
<dbReference type="Gene3D" id="2.60.40.790">
    <property type="match status" value="1"/>
</dbReference>
<dbReference type="CDD" id="cd06467">
    <property type="entry name" value="p23_NUDC_like"/>
    <property type="match status" value="1"/>
</dbReference>
<keyword evidence="8" id="KW-1185">Reference proteome</keyword>
<dbReference type="PANTHER" id="PTHR21664:SF1">
    <property type="entry name" value="NUDC DOMAIN-CONTAINING PROTEIN 1"/>
    <property type="match status" value="1"/>
</dbReference>
<dbReference type="InterPro" id="IPR008978">
    <property type="entry name" value="HSP20-like_chaperone"/>
</dbReference>
<protein>
    <recommendedName>
        <fullName evidence="3">NudC domain-containing protein 1</fullName>
    </recommendedName>
</protein>
<accession>A0A482X7X0</accession>
<keyword evidence="4" id="KW-0963">Cytoplasm</keyword>
<comment type="subcellular location">
    <subcellularLocation>
        <location evidence="2">Cytoplasm</location>
    </subcellularLocation>
    <subcellularLocation>
        <location evidence="1">Nucleus</location>
    </subcellularLocation>
</comment>
<dbReference type="InterPro" id="IPR037895">
    <property type="entry name" value="NUDCD1"/>
</dbReference>
<evidence type="ECO:0000259" key="6">
    <source>
        <dbReference type="PROSITE" id="PS51203"/>
    </source>
</evidence>
<dbReference type="GO" id="GO:0005737">
    <property type="term" value="C:cytoplasm"/>
    <property type="evidence" value="ECO:0007669"/>
    <property type="project" value="UniProtKB-SubCell"/>
</dbReference>
<evidence type="ECO:0000256" key="1">
    <source>
        <dbReference type="ARBA" id="ARBA00004123"/>
    </source>
</evidence>
<dbReference type="FunCoup" id="A0A482X7X0">
    <property type="interactions" value="1630"/>
</dbReference>
<dbReference type="PROSITE" id="PS51203">
    <property type="entry name" value="CS"/>
    <property type="match status" value="1"/>
</dbReference>
<dbReference type="STRING" id="195883.A0A482X7X0"/>
<name>A0A482X7X0_LAOST</name>
<dbReference type="PANTHER" id="PTHR21664">
    <property type="entry name" value="CHRONIC MYELOGENOUS LEUKEMIA TUMOR ANTIGEN 66"/>
    <property type="match status" value="1"/>
</dbReference>
<sequence length="588" mass="66760">MKKLSELRPDKRLLNPDFNGYKLSLASIPSYNLAFDNGVDQVSPSDDQYSFLYAKLFSLHNYLFADKWNEGNLYFIDKGWKIQKVVMSDSDAVEKIEAVWEIPSNHKRSPGHYFPSVSFPSQDLAVVTDGAGTLHIISRNTTWEVTYSEEVIGKEKPFVLYDSSCVENDSQCVLHCLIVHVESEEDRTLSDSKEDDPSNRYVTVIDWLSLVQESSGSWSMKNIRQLQGSGLPDYISLEPGCKSIYLVNESPFKFISDSENPVVVEKIEDKKSNIQDLEKLYKWQQNDEEIKVSFEFENKIEKNEIKITATSDSFSLKYKDRLILSGSLFHRIDNDLTLWTLQDNKLEVTVQKEEKGLMWREFIAGDSHGEEVLDEHVVTEVHQRLSHLCSDTQVKDIDVCGSAPSFNMEQLEDCDSTPGEYKALMRLDGVTHEITGEYTLAGHQWLFSVQQTASAAPAICIRHDVDACVWQPQVATEASALWPCQHTSTFYAFGYVQASKQNKKFLLSPPDLSYVAVCEASNHVLLYRQAMPVDGDLRNRRTGGRVSEVGVQQLIKLEPNNLVLGAVATNKSLFILQENSLQQYRINQ</sequence>
<dbReference type="EMBL" id="QKKF02016138">
    <property type="protein sequence ID" value="RZF41823.1"/>
    <property type="molecule type" value="Genomic_DNA"/>
</dbReference>
<dbReference type="InterPro" id="IPR007052">
    <property type="entry name" value="CS_dom"/>
</dbReference>
<evidence type="ECO:0000256" key="3">
    <source>
        <dbReference type="ARBA" id="ARBA00018915"/>
    </source>
</evidence>
<evidence type="ECO:0000256" key="4">
    <source>
        <dbReference type="ARBA" id="ARBA00022490"/>
    </source>
</evidence>
<dbReference type="SUPFAM" id="SSF49764">
    <property type="entry name" value="HSP20-like chaperones"/>
    <property type="match status" value="1"/>
</dbReference>
<dbReference type="SMR" id="A0A482X7X0"/>
<dbReference type="InParanoid" id="A0A482X7X0"/>
<dbReference type="AlphaFoldDB" id="A0A482X7X0"/>
<dbReference type="OrthoDB" id="428655at2759"/>